<comment type="caution">
    <text evidence="2">The sequence shown here is derived from an EMBL/GenBank/DDBJ whole genome shotgun (WGS) entry which is preliminary data.</text>
</comment>
<gene>
    <name evidence="2" type="ORF">ACFO6W_23880</name>
</gene>
<dbReference type="InterPro" id="IPR024302">
    <property type="entry name" value="SusD-like"/>
</dbReference>
<feature type="chain" id="PRO_5045417180" evidence="1">
    <location>
        <begin position="27"/>
        <end position="538"/>
    </location>
</feature>
<organism evidence="2 3">
    <name type="scientific">Dysgonomonas termitidis</name>
    <dbReference type="NCBI Taxonomy" id="1516126"/>
    <lineage>
        <taxon>Bacteria</taxon>
        <taxon>Pseudomonadati</taxon>
        <taxon>Bacteroidota</taxon>
        <taxon>Bacteroidia</taxon>
        <taxon>Bacteroidales</taxon>
        <taxon>Dysgonomonadaceae</taxon>
        <taxon>Dysgonomonas</taxon>
    </lineage>
</organism>
<dbReference type="PROSITE" id="PS51257">
    <property type="entry name" value="PROKAR_LIPOPROTEIN"/>
    <property type="match status" value="1"/>
</dbReference>
<evidence type="ECO:0000313" key="2">
    <source>
        <dbReference type="EMBL" id="MFC4676726.1"/>
    </source>
</evidence>
<proteinExistence type="predicted"/>
<dbReference type="Proteomes" id="UP001596023">
    <property type="component" value="Unassembled WGS sequence"/>
</dbReference>
<protein>
    <submittedName>
        <fullName evidence="2">RagB/SusD family nutrient uptake outer membrane protein</fullName>
    </submittedName>
</protein>
<dbReference type="EMBL" id="JBHSGN010000156">
    <property type="protein sequence ID" value="MFC4676726.1"/>
    <property type="molecule type" value="Genomic_DNA"/>
</dbReference>
<dbReference type="InterPro" id="IPR011990">
    <property type="entry name" value="TPR-like_helical_dom_sf"/>
</dbReference>
<dbReference type="SUPFAM" id="SSF48452">
    <property type="entry name" value="TPR-like"/>
    <property type="match status" value="1"/>
</dbReference>
<keyword evidence="1" id="KW-0732">Signal</keyword>
<keyword evidence="3" id="KW-1185">Reference proteome</keyword>
<dbReference type="Gene3D" id="1.25.40.390">
    <property type="match status" value="1"/>
</dbReference>
<reference evidence="3" key="1">
    <citation type="journal article" date="2019" name="Int. J. Syst. Evol. Microbiol.">
        <title>The Global Catalogue of Microorganisms (GCM) 10K type strain sequencing project: providing services to taxonomists for standard genome sequencing and annotation.</title>
        <authorList>
            <consortium name="The Broad Institute Genomics Platform"/>
            <consortium name="The Broad Institute Genome Sequencing Center for Infectious Disease"/>
            <person name="Wu L."/>
            <person name="Ma J."/>
        </authorList>
    </citation>
    <scope>NUCLEOTIDE SEQUENCE [LARGE SCALE GENOMIC DNA]</scope>
    <source>
        <strain evidence="3">CCUG 66188</strain>
    </source>
</reference>
<evidence type="ECO:0000313" key="3">
    <source>
        <dbReference type="Proteomes" id="UP001596023"/>
    </source>
</evidence>
<name>A0ABV9L4L2_9BACT</name>
<feature type="signal peptide" evidence="1">
    <location>
        <begin position="1"/>
        <end position="26"/>
    </location>
</feature>
<dbReference type="RefSeq" id="WP_380001235.1">
    <property type="nucleotide sequence ID" value="NZ_JBHSGN010000156.1"/>
</dbReference>
<dbReference type="Pfam" id="PF12741">
    <property type="entry name" value="SusD-like"/>
    <property type="match status" value="1"/>
</dbReference>
<evidence type="ECO:0000256" key="1">
    <source>
        <dbReference type="SAM" id="SignalP"/>
    </source>
</evidence>
<sequence length="538" mass="59960">MRFYKIHNITHNLCLAFLLCSAFLFSCTDDFERKNTDPNRALEEDIKKDLLGVGGFIPTMQTDVIPTSDVGANEYQRAQNLTGDIFSGYMAAIGQWNGSSNNSTYNMDFSDWNDVGFNVAYRSVMSPWSQIKVKSGEYGVPYIFYLAQIIKIAGMHRITDNHGPIPYSQFGKGAMGAAYDSQEAIYKSFFEELDEAIAELDKFVTANSDSGPLAKYDLVYNGNIRSWIKFANTLRLRLAIRVAYVNPDLAKENAEKAVNNSYGVLTDNMENVTVKSGKGYTISHPLTVIWSSYKDTKMGASIESFLKGYEDPRLSKYFRPAVSGSYNGVRNGVVISNKSRYEDLSNPNVEASAPIQWMCAAEAYFLRAEGVLRGWNMAGTDNLSSAEDLYNKGIEASFAQHGVSSSYTSYVGNNTSVPARFSDAVASNSINPLSTITIKWDNSASFEKKLERIITQKWLAMYPEGQEAWSEFRRTGYPKIFPVVTNNSSGKINTDIQVRRVPYPKTEYTSNLTNVTEAVSTLLGGPDNGGTKVWWDKK</sequence>
<accession>A0ABV9L4L2</accession>